<dbReference type="Proteomes" id="UP001497623">
    <property type="component" value="Unassembled WGS sequence"/>
</dbReference>
<feature type="compositionally biased region" description="Basic and acidic residues" evidence="1">
    <location>
        <begin position="213"/>
        <end position="227"/>
    </location>
</feature>
<feature type="region of interest" description="Disordered" evidence="1">
    <location>
        <begin position="24"/>
        <end position="185"/>
    </location>
</feature>
<feature type="compositionally biased region" description="Acidic residues" evidence="1">
    <location>
        <begin position="425"/>
        <end position="446"/>
    </location>
</feature>
<gene>
    <name evidence="2" type="ORF">MNOR_LOCUS22671</name>
</gene>
<dbReference type="EMBL" id="CAXKWB010019299">
    <property type="protein sequence ID" value="CAL4121809.1"/>
    <property type="molecule type" value="Genomic_DNA"/>
</dbReference>
<feature type="compositionally biased region" description="Basic and acidic residues" evidence="1">
    <location>
        <begin position="140"/>
        <end position="161"/>
    </location>
</feature>
<feature type="compositionally biased region" description="Polar residues" evidence="1">
    <location>
        <begin position="163"/>
        <end position="184"/>
    </location>
</feature>
<feature type="compositionally biased region" description="Basic residues" evidence="1">
    <location>
        <begin position="335"/>
        <end position="367"/>
    </location>
</feature>
<evidence type="ECO:0000256" key="1">
    <source>
        <dbReference type="SAM" id="MobiDB-lite"/>
    </source>
</evidence>
<reference evidence="2 3" key="1">
    <citation type="submission" date="2024-05" db="EMBL/GenBank/DDBJ databases">
        <authorList>
            <person name="Wallberg A."/>
        </authorList>
    </citation>
    <scope>NUCLEOTIDE SEQUENCE [LARGE SCALE GENOMIC DNA]</scope>
</reference>
<organism evidence="2 3">
    <name type="scientific">Meganyctiphanes norvegica</name>
    <name type="common">Northern krill</name>
    <name type="synonym">Thysanopoda norvegica</name>
    <dbReference type="NCBI Taxonomy" id="48144"/>
    <lineage>
        <taxon>Eukaryota</taxon>
        <taxon>Metazoa</taxon>
        <taxon>Ecdysozoa</taxon>
        <taxon>Arthropoda</taxon>
        <taxon>Crustacea</taxon>
        <taxon>Multicrustacea</taxon>
        <taxon>Malacostraca</taxon>
        <taxon>Eumalacostraca</taxon>
        <taxon>Eucarida</taxon>
        <taxon>Euphausiacea</taxon>
        <taxon>Euphausiidae</taxon>
        <taxon>Meganyctiphanes</taxon>
    </lineage>
</organism>
<comment type="caution">
    <text evidence="2">The sequence shown here is derived from an EMBL/GenBank/DDBJ whole genome shotgun (WGS) entry which is preliminary data.</text>
</comment>
<feature type="non-terminal residue" evidence="2">
    <location>
        <position position="1"/>
    </location>
</feature>
<proteinExistence type="predicted"/>
<feature type="region of interest" description="Disordered" evidence="1">
    <location>
        <begin position="198"/>
        <end position="463"/>
    </location>
</feature>
<feature type="compositionally biased region" description="Basic residues" evidence="1">
    <location>
        <begin position="67"/>
        <end position="85"/>
    </location>
</feature>
<protein>
    <submittedName>
        <fullName evidence="2">Uncharacterized protein</fullName>
    </submittedName>
</protein>
<feature type="compositionally biased region" description="Basic and acidic residues" evidence="1">
    <location>
        <begin position="40"/>
        <end position="52"/>
    </location>
</feature>
<feature type="compositionally biased region" description="Basic residues" evidence="1">
    <location>
        <begin position="278"/>
        <end position="305"/>
    </location>
</feature>
<feature type="compositionally biased region" description="Basic residues" evidence="1">
    <location>
        <begin position="228"/>
        <end position="240"/>
    </location>
</feature>
<name>A0AAV2RA50_MEGNR</name>
<sequence length="463" mass="49916">VLKAMSNIAMYNLFSNNEPLQIKGRGVKKKTRVKNGAPKVSREKGSKEDRSSKKATASNTGGGSKTILHKTVIKHKKGSKLRPHIGQKSQGKKNSQNRSVTVDNNNGANGSKYGSKGNEDSNELNYVSGDKFKGTAGSKYDSKGKHDSNGMHDAGEKEKNGENFGSNKIENSKENSVSIEYSSSQEKKYFVNKLNSIDGLGPVEINGSNEVLPSDKKSNYRKAVSDKKSKKGSTKKKRPSSLKVPGSVSGERNEYEAGSTSEEDDDGEKFGSKEVLHSGKKINYRKAVSGKKSKKNSNKKKRPSSRKVPGSVSAERNEYEAGSTLEEDDGEHFGSKKVLHSRKKSNYRKGVSGKKSKKGSTKKKRPSSGKVPAGSTLGEDDDGLEKYQDPNAMKNSLKTPDYTKPGESQEKYGSGAASDEITGPAEEEATSAEITDNAEEGVEEGAAEGSTEEQLGSKEGYST</sequence>
<feature type="compositionally biased region" description="Basic and acidic residues" evidence="1">
    <location>
        <begin position="268"/>
        <end position="277"/>
    </location>
</feature>
<evidence type="ECO:0000313" key="3">
    <source>
        <dbReference type="Proteomes" id="UP001497623"/>
    </source>
</evidence>
<feature type="compositionally biased region" description="Polar residues" evidence="1">
    <location>
        <begin position="87"/>
        <end position="109"/>
    </location>
</feature>
<keyword evidence="3" id="KW-1185">Reference proteome</keyword>
<accession>A0AAV2RA50</accession>
<dbReference type="AlphaFoldDB" id="A0AAV2RA50"/>
<evidence type="ECO:0000313" key="2">
    <source>
        <dbReference type="EMBL" id="CAL4121809.1"/>
    </source>
</evidence>